<reference evidence="5 6" key="1">
    <citation type="submission" date="2021-03" db="EMBL/GenBank/DDBJ databases">
        <title>Genomic Encyclopedia of Type Strains, Phase IV (KMG-IV): sequencing the most valuable type-strain genomes for metagenomic binning, comparative biology and taxonomic classification.</title>
        <authorList>
            <person name="Goeker M."/>
        </authorList>
    </citation>
    <scope>NUCLEOTIDE SEQUENCE [LARGE SCALE GENOMIC DNA]</scope>
    <source>
        <strain evidence="5 6">DSM 27138</strain>
    </source>
</reference>
<dbReference type="PRINTS" id="PR00502">
    <property type="entry name" value="NUDIXFAMILY"/>
</dbReference>
<evidence type="ECO:0000256" key="1">
    <source>
        <dbReference type="ARBA" id="ARBA00005582"/>
    </source>
</evidence>
<keyword evidence="6" id="KW-1185">Reference proteome</keyword>
<dbReference type="InterPro" id="IPR020084">
    <property type="entry name" value="NUDIX_hydrolase_CS"/>
</dbReference>
<dbReference type="PANTHER" id="PTHR43736">
    <property type="entry name" value="ADP-RIBOSE PYROPHOSPHATASE"/>
    <property type="match status" value="1"/>
</dbReference>
<dbReference type="Gene3D" id="3.90.79.10">
    <property type="entry name" value="Nucleoside Triphosphate Pyrophosphohydrolase"/>
    <property type="match status" value="1"/>
</dbReference>
<dbReference type="InterPro" id="IPR015797">
    <property type="entry name" value="NUDIX_hydrolase-like_dom_sf"/>
</dbReference>
<keyword evidence="2 3" id="KW-0378">Hydrolase</keyword>
<dbReference type="RefSeq" id="WP_209466993.1">
    <property type="nucleotide sequence ID" value="NZ_JAGGLG010000019.1"/>
</dbReference>
<sequence length="146" mass="16106">MGRAYAGYPMPSCHALIMDGQQVLLVLRANPPLRGYWGLPGGRVELGETVEQALLREVREETGLDVTIERYLGYRDAIDRDESGRVRYHYVVQYFLARPAGGALTPSDDAAEARWVPLAELSGLPVTDAVEWCLAWAGVRSCRDAG</sequence>
<dbReference type="CDD" id="cd04673">
    <property type="entry name" value="NUDIX_ADPRase"/>
    <property type="match status" value="1"/>
</dbReference>
<proteinExistence type="inferred from homology"/>
<name>A0ABS4JTL5_9FIRM</name>
<dbReference type="PROSITE" id="PS51462">
    <property type="entry name" value="NUDIX"/>
    <property type="match status" value="1"/>
</dbReference>
<dbReference type="PROSITE" id="PS00893">
    <property type="entry name" value="NUDIX_BOX"/>
    <property type="match status" value="1"/>
</dbReference>
<feature type="domain" description="Nudix hydrolase" evidence="4">
    <location>
        <begin position="8"/>
        <end position="139"/>
    </location>
</feature>
<dbReference type="Pfam" id="PF00293">
    <property type="entry name" value="NUDIX"/>
    <property type="match status" value="1"/>
</dbReference>
<evidence type="ECO:0000256" key="3">
    <source>
        <dbReference type="RuleBase" id="RU003476"/>
    </source>
</evidence>
<dbReference type="EMBL" id="JAGGLG010000019">
    <property type="protein sequence ID" value="MBP2018868.1"/>
    <property type="molecule type" value="Genomic_DNA"/>
</dbReference>
<organism evidence="5 6">
    <name type="scientific">Symbiobacterium terraclitae</name>
    <dbReference type="NCBI Taxonomy" id="557451"/>
    <lineage>
        <taxon>Bacteria</taxon>
        <taxon>Bacillati</taxon>
        <taxon>Bacillota</taxon>
        <taxon>Clostridia</taxon>
        <taxon>Eubacteriales</taxon>
        <taxon>Symbiobacteriaceae</taxon>
        <taxon>Symbiobacterium</taxon>
    </lineage>
</organism>
<dbReference type="InterPro" id="IPR020476">
    <property type="entry name" value="Nudix_hydrolase"/>
</dbReference>
<dbReference type="SUPFAM" id="SSF55811">
    <property type="entry name" value="Nudix"/>
    <property type="match status" value="1"/>
</dbReference>
<evidence type="ECO:0000313" key="5">
    <source>
        <dbReference type="EMBL" id="MBP2018868.1"/>
    </source>
</evidence>
<evidence type="ECO:0000313" key="6">
    <source>
        <dbReference type="Proteomes" id="UP001519289"/>
    </source>
</evidence>
<dbReference type="InterPro" id="IPR000086">
    <property type="entry name" value="NUDIX_hydrolase_dom"/>
</dbReference>
<evidence type="ECO:0000259" key="4">
    <source>
        <dbReference type="PROSITE" id="PS51462"/>
    </source>
</evidence>
<gene>
    <name evidence="5" type="ORF">J2Z79_002283</name>
</gene>
<comment type="caution">
    <text evidence="5">The sequence shown here is derived from an EMBL/GenBank/DDBJ whole genome shotgun (WGS) entry which is preliminary data.</text>
</comment>
<dbReference type="PANTHER" id="PTHR43736:SF1">
    <property type="entry name" value="DIHYDRONEOPTERIN TRIPHOSPHATE DIPHOSPHATASE"/>
    <property type="match status" value="1"/>
</dbReference>
<comment type="similarity">
    <text evidence="1 3">Belongs to the Nudix hydrolase family.</text>
</comment>
<evidence type="ECO:0000256" key="2">
    <source>
        <dbReference type="ARBA" id="ARBA00022801"/>
    </source>
</evidence>
<dbReference type="Proteomes" id="UP001519289">
    <property type="component" value="Unassembled WGS sequence"/>
</dbReference>
<accession>A0ABS4JTL5</accession>
<protein>
    <submittedName>
        <fullName evidence="5">ADP-ribose pyrophosphatase YjhB (NUDIX family)</fullName>
    </submittedName>
</protein>